<dbReference type="AlphaFoldDB" id="A0A6P8H7M0"/>
<proteinExistence type="inferred from homology"/>
<evidence type="ECO:0000259" key="3">
    <source>
        <dbReference type="PROSITE" id="PS51819"/>
    </source>
</evidence>
<dbReference type="InterPro" id="IPR037523">
    <property type="entry name" value="VOC_core"/>
</dbReference>
<dbReference type="InterPro" id="IPR050383">
    <property type="entry name" value="GlyoxalaseI/FosfomycinResist"/>
</dbReference>
<dbReference type="InterPro" id="IPR004360">
    <property type="entry name" value="Glyas_Fos-R_dOase_dom"/>
</dbReference>
<evidence type="ECO:0000256" key="2">
    <source>
        <dbReference type="ARBA" id="ARBA00040140"/>
    </source>
</evidence>
<protein>
    <recommendedName>
        <fullName evidence="2">Glyoxalase domain-containing protein 5</fullName>
    </recommendedName>
</protein>
<evidence type="ECO:0000256" key="1">
    <source>
        <dbReference type="ARBA" id="ARBA00010363"/>
    </source>
</evidence>
<dbReference type="GeneID" id="105902953"/>
<dbReference type="CDD" id="cd07253">
    <property type="entry name" value="GLOD5"/>
    <property type="match status" value="1"/>
</dbReference>
<dbReference type="RefSeq" id="XP_031443410.2">
    <property type="nucleotide sequence ID" value="XM_031587550.2"/>
</dbReference>
<comment type="similarity">
    <text evidence="1">Belongs to the glyoxalase I family.</text>
</comment>
<reference evidence="5" key="1">
    <citation type="submission" date="2025-08" db="UniProtKB">
        <authorList>
            <consortium name="RefSeq"/>
        </authorList>
    </citation>
    <scope>IDENTIFICATION</scope>
</reference>
<evidence type="ECO:0000313" key="4">
    <source>
        <dbReference type="Proteomes" id="UP000515152"/>
    </source>
</evidence>
<dbReference type="PANTHER" id="PTHR21366">
    <property type="entry name" value="GLYOXALASE FAMILY PROTEIN"/>
    <property type="match status" value="1"/>
</dbReference>
<feature type="domain" description="VOC" evidence="3">
    <location>
        <begin position="63"/>
        <end position="171"/>
    </location>
</feature>
<sequence>MSGLSSVLTQNVNMPPHSKKFAIVPLCTMFAMRCMNGSSSAPLVYRLSAGVSFKSSCPVQISYLDHLVLTVRSVPNTIDFYSSILGMEVVTFKGDRKALGFGQQKINLHQSGKEFEPKAKIPTPGSVDLCLITETPLTTVAAHLQAAQSFRVSVMHQASPQLPGGCMKAQV</sequence>
<dbReference type="OrthoDB" id="5371818at2759"/>
<organism evidence="4 5">
    <name type="scientific">Clupea harengus</name>
    <name type="common">Atlantic herring</name>
    <dbReference type="NCBI Taxonomy" id="7950"/>
    <lineage>
        <taxon>Eukaryota</taxon>
        <taxon>Metazoa</taxon>
        <taxon>Chordata</taxon>
        <taxon>Craniata</taxon>
        <taxon>Vertebrata</taxon>
        <taxon>Euteleostomi</taxon>
        <taxon>Actinopterygii</taxon>
        <taxon>Neopterygii</taxon>
        <taxon>Teleostei</taxon>
        <taxon>Clupei</taxon>
        <taxon>Clupeiformes</taxon>
        <taxon>Clupeoidei</taxon>
        <taxon>Clupeidae</taxon>
        <taxon>Clupea</taxon>
    </lineage>
</organism>
<dbReference type="KEGG" id="char:105902953"/>
<dbReference type="PROSITE" id="PS51819">
    <property type="entry name" value="VOC"/>
    <property type="match status" value="1"/>
</dbReference>
<keyword evidence="4" id="KW-1185">Reference proteome</keyword>
<dbReference type="Pfam" id="PF00903">
    <property type="entry name" value="Glyoxalase"/>
    <property type="match status" value="1"/>
</dbReference>
<dbReference type="Proteomes" id="UP000515152">
    <property type="component" value="Chromosome 20"/>
</dbReference>
<name>A0A6P8H7M0_CLUHA</name>
<accession>A0A6P8H7M0</accession>
<evidence type="ECO:0000313" key="5">
    <source>
        <dbReference type="RefSeq" id="XP_031443410.2"/>
    </source>
</evidence>
<gene>
    <name evidence="5" type="primary">LOC105902953</name>
</gene>
<dbReference type="PANTHER" id="PTHR21366:SF14">
    <property type="entry name" value="GLYOXALASE DOMAIN-CONTAINING PROTEIN 5"/>
    <property type="match status" value="1"/>
</dbReference>